<sequence>MFEKDLNAETLLRFPSLYKTGQNNEMFNLKVFWIWMINGVIQSVWITYIPLITQGALSRGDVEDSPQLYFLGVIVYTAVVLVVTIKLSLLESHNWTWITAFATIGTIGLWFIWQLAFSLIYKPQDATNGYEVYGVFQAMVGHADFWGALVLVVVAALVPRVTLIVLKRSFWPTEVDKFQEWEKDEQKISRIQEKGDSTEGASKRQSLLKRLSPWSSKRSSRACKLPELGGRSGWMGRPARLSAHLETQEYENFALSESSIHKTNSN</sequence>
<comment type="subcellular location">
    <subcellularLocation>
        <location evidence="1">Membrane</location>
        <topology evidence="1">Multi-pass membrane protein</topology>
    </subcellularLocation>
</comment>
<evidence type="ECO:0000259" key="6">
    <source>
        <dbReference type="Pfam" id="PF16212"/>
    </source>
</evidence>
<accession>A0ABR2WL12</accession>
<keyword evidence="5" id="KW-0472">Membrane</keyword>
<evidence type="ECO:0000256" key="1">
    <source>
        <dbReference type="ARBA" id="ARBA00004141"/>
    </source>
</evidence>
<feature type="transmembrane region" description="Helical" evidence="5">
    <location>
        <begin position="145"/>
        <end position="166"/>
    </location>
</feature>
<evidence type="ECO:0000256" key="3">
    <source>
        <dbReference type="ARBA" id="ARBA00022842"/>
    </source>
</evidence>
<protein>
    <submittedName>
        <fullName evidence="7">Drs2 neo1 protein</fullName>
    </submittedName>
</protein>
<dbReference type="PANTHER" id="PTHR24092">
    <property type="entry name" value="PROBABLE PHOSPHOLIPID-TRANSPORTING ATPASE"/>
    <property type="match status" value="1"/>
</dbReference>
<dbReference type="EMBL" id="JASJQH010001058">
    <property type="protein sequence ID" value="KAK9762186.1"/>
    <property type="molecule type" value="Genomic_DNA"/>
</dbReference>
<keyword evidence="5" id="KW-0812">Transmembrane</keyword>
<evidence type="ECO:0000313" key="7">
    <source>
        <dbReference type="EMBL" id="KAK9762186.1"/>
    </source>
</evidence>
<evidence type="ECO:0000256" key="4">
    <source>
        <dbReference type="SAM" id="MobiDB-lite"/>
    </source>
</evidence>
<reference evidence="7 8" key="1">
    <citation type="submission" date="2023-04" db="EMBL/GenBank/DDBJ databases">
        <title>Genome of Basidiobolus ranarum AG-B5.</title>
        <authorList>
            <person name="Stajich J.E."/>
            <person name="Carter-House D."/>
            <person name="Gryganskyi A."/>
        </authorList>
    </citation>
    <scope>NUCLEOTIDE SEQUENCE [LARGE SCALE GENOMIC DNA]</scope>
    <source>
        <strain evidence="7 8">AG-B5</strain>
    </source>
</reference>
<keyword evidence="5" id="KW-1133">Transmembrane helix</keyword>
<evidence type="ECO:0000313" key="8">
    <source>
        <dbReference type="Proteomes" id="UP001479436"/>
    </source>
</evidence>
<feature type="transmembrane region" description="Helical" evidence="5">
    <location>
        <begin position="68"/>
        <end position="85"/>
    </location>
</feature>
<feature type="transmembrane region" description="Helical" evidence="5">
    <location>
        <begin position="27"/>
        <end position="48"/>
    </location>
</feature>
<evidence type="ECO:0000256" key="5">
    <source>
        <dbReference type="SAM" id="Phobius"/>
    </source>
</evidence>
<dbReference type="Proteomes" id="UP001479436">
    <property type="component" value="Unassembled WGS sequence"/>
</dbReference>
<dbReference type="Pfam" id="PF16212">
    <property type="entry name" value="PhoLip_ATPase_C"/>
    <property type="match status" value="1"/>
</dbReference>
<feature type="domain" description="P-type ATPase C-terminal" evidence="6">
    <location>
        <begin position="1"/>
        <end position="173"/>
    </location>
</feature>
<organism evidence="7 8">
    <name type="scientific">Basidiobolus ranarum</name>
    <dbReference type="NCBI Taxonomy" id="34480"/>
    <lineage>
        <taxon>Eukaryota</taxon>
        <taxon>Fungi</taxon>
        <taxon>Fungi incertae sedis</taxon>
        <taxon>Zoopagomycota</taxon>
        <taxon>Entomophthoromycotina</taxon>
        <taxon>Basidiobolomycetes</taxon>
        <taxon>Basidiobolales</taxon>
        <taxon>Basidiobolaceae</taxon>
        <taxon>Basidiobolus</taxon>
    </lineage>
</organism>
<keyword evidence="3" id="KW-0460">Magnesium</keyword>
<proteinExistence type="predicted"/>
<name>A0ABR2WL12_9FUNG</name>
<dbReference type="InterPro" id="IPR036259">
    <property type="entry name" value="MFS_trans_sf"/>
</dbReference>
<evidence type="ECO:0000256" key="2">
    <source>
        <dbReference type="ARBA" id="ARBA00022723"/>
    </source>
</evidence>
<feature type="transmembrane region" description="Helical" evidence="5">
    <location>
        <begin position="97"/>
        <end position="121"/>
    </location>
</feature>
<keyword evidence="8" id="KW-1185">Reference proteome</keyword>
<keyword evidence="2" id="KW-0479">Metal-binding</keyword>
<comment type="caution">
    <text evidence="7">The sequence shown here is derived from an EMBL/GenBank/DDBJ whole genome shotgun (WGS) entry which is preliminary data.</text>
</comment>
<gene>
    <name evidence="7" type="primary">DNF3_2</name>
    <name evidence="7" type="ORF">K7432_012318</name>
</gene>
<dbReference type="SUPFAM" id="SSF103473">
    <property type="entry name" value="MFS general substrate transporter"/>
    <property type="match status" value="1"/>
</dbReference>
<dbReference type="InterPro" id="IPR032630">
    <property type="entry name" value="P_typ_ATPase_c"/>
</dbReference>
<feature type="region of interest" description="Disordered" evidence="4">
    <location>
        <begin position="189"/>
        <end position="236"/>
    </location>
</feature>